<dbReference type="AlphaFoldDB" id="A0CIQ7"/>
<feature type="compositionally biased region" description="Polar residues" evidence="2">
    <location>
        <begin position="1"/>
        <end position="20"/>
    </location>
</feature>
<dbReference type="Pfam" id="PF00249">
    <property type="entry name" value="Myb_DNA-binding"/>
    <property type="match status" value="1"/>
</dbReference>
<dbReference type="HOGENOM" id="CLU_111800_0_0_1"/>
<evidence type="ECO:0000313" key="5">
    <source>
        <dbReference type="Proteomes" id="UP000000600"/>
    </source>
</evidence>
<protein>
    <recommendedName>
        <fullName evidence="3">Myb-like domain-containing protein</fullName>
    </recommendedName>
</protein>
<accession>A0CIQ7</accession>
<sequence>MNQQNSDAEMRFVNSTTSSPHTHKLARQIHPLEQTYSQQEYDSTPIPSNNLLVLTKKKIRKELSQNQKCNSGHWTPEEHQTYVEFLQNHQTQSISSQENKKNNKIFKLMSQTIGTRSPSQCRSHHQKFNPNTPVSQKRIKKTNKQLNSNFQIKLPINNLIKQFYTPDLKPNLEPMLNFQDCHESQDIQQEESFKIRIRKYSYSNFDDNQNIYNSHYNLLLE</sequence>
<evidence type="ECO:0000256" key="2">
    <source>
        <dbReference type="SAM" id="MobiDB-lite"/>
    </source>
</evidence>
<dbReference type="OrthoDB" id="300907at2759"/>
<proteinExistence type="predicted"/>
<feature type="domain" description="Myb-like" evidence="3">
    <location>
        <begin position="70"/>
        <end position="131"/>
    </location>
</feature>
<dbReference type="CDD" id="cd00167">
    <property type="entry name" value="SANT"/>
    <property type="match status" value="1"/>
</dbReference>
<dbReference type="KEGG" id="ptm:GSPATT00007809001"/>
<dbReference type="PANTHER" id="PTHR12802:SF155">
    <property type="entry name" value="DEUBIQUITINASE MYSM1"/>
    <property type="match status" value="1"/>
</dbReference>
<keyword evidence="1" id="KW-0539">Nucleus</keyword>
<dbReference type="InterPro" id="IPR009057">
    <property type="entry name" value="Homeodomain-like_sf"/>
</dbReference>
<organism evidence="4 5">
    <name type="scientific">Paramecium tetraurelia</name>
    <dbReference type="NCBI Taxonomy" id="5888"/>
    <lineage>
        <taxon>Eukaryota</taxon>
        <taxon>Sar</taxon>
        <taxon>Alveolata</taxon>
        <taxon>Ciliophora</taxon>
        <taxon>Intramacronucleata</taxon>
        <taxon>Oligohymenophorea</taxon>
        <taxon>Peniculida</taxon>
        <taxon>Parameciidae</taxon>
        <taxon>Paramecium</taxon>
    </lineage>
</organism>
<feature type="region of interest" description="Disordered" evidence="2">
    <location>
        <begin position="1"/>
        <end position="23"/>
    </location>
</feature>
<name>A0CIQ7_PARTE</name>
<reference evidence="4 5" key="1">
    <citation type="journal article" date="2006" name="Nature">
        <title>Global trends of whole-genome duplications revealed by the ciliate Paramecium tetraurelia.</title>
        <authorList>
            <consortium name="Genoscope"/>
            <person name="Aury J.-M."/>
            <person name="Jaillon O."/>
            <person name="Duret L."/>
            <person name="Noel B."/>
            <person name="Jubin C."/>
            <person name="Porcel B.M."/>
            <person name="Segurens B."/>
            <person name="Daubin V."/>
            <person name="Anthouard V."/>
            <person name="Aiach N."/>
            <person name="Arnaiz O."/>
            <person name="Billaut A."/>
            <person name="Beisson J."/>
            <person name="Blanc I."/>
            <person name="Bouhouche K."/>
            <person name="Camara F."/>
            <person name="Duharcourt S."/>
            <person name="Guigo R."/>
            <person name="Gogendeau D."/>
            <person name="Katinka M."/>
            <person name="Keller A.-M."/>
            <person name="Kissmehl R."/>
            <person name="Klotz C."/>
            <person name="Koll F."/>
            <person name="Le Moue A."/>
            <person name="Lepere C."/>
            <person name="Malinsky S."/>
            <person name="Nowacki M."/>
            <person name="Nowak J.K."/>
            <person name="Plattner H."/>
            <person name="Poulain J."/>
            <person name="Ruiz F."/>
            <person name="Serrano V."/>
            <person name="Zagulski M."/>
            <person name="Dessen P."/>
            <person name="Betermier M."/>
            <person name="Weissenbach J."/>
            <person name="Scarpelli C."/>
            <person name="Schachter V."/>
            <person name="Sperling L."/>
            <person name="Meyer E."/>
            <person name="Cohen J."/>
            <person name="Wincker P."/>
        </authorList>
    </citation>
    <scope>NUCLEOTIDE SEQUENCE [LARGE SCALE GENOMIC DNA]</scope>
    <source>
        <strain evidence="4 5">Stock d4-2</strain>
    </source>
</reference>
<dbReference type="EMBL" id="CT868085">
    <property type="protein sequence ID" value="CAK70674.1"/>
    <property type="molecule type" value="Genomic_DNA"/>
</dbReference>
<dbReference type="RefSeq" id="XP_001438071.1">
    <property type="nucleotide sequence ID" value="XM_001438034.1"/>
</dbReference>
<feature type="region of interest" description="Disordered" evidence="2">
    <location>
        <begin position="115"/>
        <end position="134"/>
    </location>
</feature>
<dbReference type="SUPFAM" id="SSF46689">
    <property type="entry name" value="Homeodomain-like"/>
    <property type="match status" value="1"/>
</dbReference>
<dbReference type="GeneID" id="5023856"/>
<dbReference type="OMA" id="CHESQDI"/>
<keyword evidence="5" id="KW-1185">Reference proteome</keyword>
<dbReference type="Gene3D" id="1.10.10.60">
    <property type="entry name" value="Homeodomain-like"/>
    <property type="match status" value="1"/>
</dbReference>
<evidence type="ECO:0000313" key="4">
    <source>
        <dbReference type="EMBL" id="CAK70674.1"/>
    </source>
</evidence>
<evidence type="ECO:0000256" key="1">
    <source>
        <dbReference type="ARBA" id="ARBA00023242"/>
    </source>
</evidence>
<gene>
    <name evidence="4" type="ORF">GSPATT00007809001</name>
</gene>
<dbReference type="Proteomes" id="UP000000600">
    <property type="component" value="Unassembled WGS sequence"/>
</dbReference>
<dbReference type="InterPro" id="IPR001005">
    <property type="entry name" value="SANT/Myb"/>
</dbReference>
<evidence type="ECO:0000259" key="3">
    <source>
        <dbReference type="SMART" id="SM00717"/>
    </source>
</evidence>
<dbReference type="PANTHER" id="PTHR12802">
    <property type="entry name" value="SWI/SNF COMPLEX-RELATED"/>
    <property type="match status" value="1"/>
</dbReference>
<dbReference type="SMART" id="SM00717">
    <property type="entry name" value="SANT"/>
    <property type="match status" value="1"/>
</dbReference>
<dbReference type="InParanoid" id="A0CIQ7"/>